<name>A0ACC2ESX4_DIPCM</name>
<keyword evidence="2" id="KW-1185">Reference proteome</keyword>
<comment type="caution">
    <text evidence="1">The sequence shown here is derived from an EMBL/GenBank/DDBJ whole genome shotgun (WGS) entry which is preliminary data.</text>
</comment>
<evidence type="ECO:0000313" key="2">
    <source>
        <dbReference type="Proteomes" id="UP001162992"/>
    </source>
</evidence>
<organism evidence="1 2">
    <name type="scientific">Diphasiastrum complanatum</name>
    <name type="common">Issler's clubmoss</name>
    <name type="synonym">Lycopodium complanatum</name>
    <dbReference type="NCBI Taxonomy" id="34168"/>
    <lineage>
        <taxon>Eukaryota</taxon>
        <taxon>Viridiplantae</taxon>
        <taxon>Streptophyta</taxon>
        <taxon>Embryophyta</taxon>
        <taxon>Tracheophyta</taxon>
        <taxon>Lycopodiopsida</taxon>
        <taxon>Lycopodiales</taxon>
        <taxon>Lycopodiaceae</taxon>
        <taxon>Lycopodioideae</taxon>
        <taxon>Diphasiastrum</taxon>
    </lineage>
</organism>
<proteinExistence type="predicted"/>
<dbReference type="Proteomes" id="UP001162992">
    <property type="component" value="Chromosome 1"/>
</dbReference>
<protein>
    <submittedName>
        <fullName evidence="1">Uncharacterized protein</fullName>
    </submittedName>
</protein>
<evidence type="ECO:0000313" key="1">
    <source>
        <dbReference type="EMBL" id="KAJ7569568.1"/>
    </source>
</evidence>
<accession>A0ACC2ESX4</accession>
<gene>
    <name evidence="1" type="ORF">O6H91_01G084300</name>
</gene>
<sequence length="2101" mass="239705">MSTNNHDHLQLFEKFAIVWEMVVIHIKNQALLQMQDVSAVNVTQYDPEVQPIERGRNVYIQHSLHPEVTIVDQTGSTRRPSNDQIMESTKKVQSKGKEPYHTKAHWDFVLDEMSWLAKDFERERKWKLGQARKVALRLSKTQLDVETKELRRQKEEEQRLRRIASNIAKDVKKFWTKVEKLVLFKHQLQQEEQQRKLKEKNLDFFVGQAQRYTDMLLRRTEVPLVLKPTESLHVISSAHEHSDGVYIEDKLNLLKDEVESVAGSNSGWKTLEDGRQKVLPLAASNFVESPTTPKQMHDLQKSSASLRSEDLDEEFFLEDEDDSDDEATIEADEALVTDNERREELDDLQKESELPLEEILKRYYSTEKGSEDSMDSEESSQGSGHLDDSKGTDSLDSKDVHQINEATRTGVENALLCTRKDSETGTMPPSQLEVNRDTGIAFGAALNVSKNFEESLLSIPSPLWKQAIASSSDDRAKMDDGEHYFAGRTDGQEEFQDSGEVGHDTGLVLAKVNDAAKRRGERLHMRASKKVKHHMGEERHPFSRNSKINDSNTSIIDAGLKEQQQQMSSFNKSGSLDAHAEIKISAQNLAEGSLVSEMKYESMEVSPTLRNEKESHLLEVKTSEDRLADAAAAAQSAQPSGYTFSTTKVWTRHPFLLKHSLREYQHIGLDWLVNMYEKRLNGILADEMGLGKTIMTIALLAHLACEKGIWGPHLIVVPTSVMLNWETEFMKWCPAFKVLTYFGTAKERKVKRQGWSKLNSFHICITTYRLVIQDAKAFRRKKWKYLILDEAHLIKNWKSQRWQTLLNFNSKRRILLTGTPLQNDLMELWSLMHFLMPRVFQSHQEFRDWFCNPISGMVEGQEKVNMALVDRLHNVLRPFLLRRLKQDVEKQLPQKHGHVIKCRLSKRQRNLYEDFMASSDTQATLASGNLLGLINVLMQLRKVCNHPDLFEGRPIISSFDMEGIDMHQSSAVCSVLEVKPLLGVNLAEVNLQISQLEFEMTSWEADEVAHIATPAPLIEEIASTGADSWKELPSVENRNFFADIQAVFLEQRERLRREKAAAFAWLNILRCSNRPVYGCDLRKSLLVEHPVYNVHELKSRPSKFLEFSSVISDIVLTPLMRCEQLADLIEAFVVVIPAARAPWTVAWCSHLPFQPPTLKPSSLDECLTETSELLQPLRRIIVRRQLFFPDRRLLQFDCGKLQELAVLLRRLKSEGHRALIFTQMTKMLDVLESFINMYGYTYMRLDGSTKPEQRQILMQRFNTNSKYFLFILSTRSGGVGINLVGADTVIFYDSDWNPAMDQQAQDRCHRIGQTREVNIYRLVSESTIEENILRKANKKRFLDDLVIQSGSYNTEFFKKLDATELFSVLKGDKPGNVGRDVGTANEVARYVGSSDQILSSAQIEAALKSAEDEADYLAMKKVEQEEAADYQEFTEDGDSGNVDDEEFIDDLDEGRVTNDNSTDTSLTVATLKMEHDDEREEAQVAHEITHAELASMSVDNQEDMDMLLDIRQIKAAAVSTDHGSVSFEDQLKPIDRYAMRFLEFWDQIVESLAIESEIAVEEKDWELEHLERLKEEQEAEMDEDNESMFYETRDVGFADEYYWQHVELLAQQQLTQSQLEWETMQEEMSNADKAVAEAAAAVTGAENRNLKSKLDRKVKKAKFKSLKKGSVGVRDDNIIEDLLDADILVSNDEDLSGEEWPSFCRTPQRKRRPPKLPEEEMIAEVQSKKAKREQTKDKKDRGQDPESKGCQPSNGYLDEEILDVGNFDPNQRQSSLLLAEGSAKTKSSNKFSIMVPPLKKGALFMLEKEKKRNLSKSKKQLPPADPWMPLEDAILSACVHEYGGNWRLVSETLAGMYDGSVYRGRYRHPVHCRERFRQLHTDNVAPAIADPNNEKSGVNATRQLKVTEEHTRQLLAFLEQLPDNELLLQRHFISVLHVWHRAHYQGDRSPSDVQPKGIISPGGSSFVRLTTSPQDLSMIPVSIRESSKGLPEPDLVAEALAQADNYESQSNDAAEMAVTIVNEPSDCATLSLAKDNANSKSYLDILIEFAQWADIFESTSQLSRLKLSVEDTSGTKSDVLDLSENQNIRQLSGFLTRQRLR</sequence>
<dbReference type="EMBL" id="CM055092">
    <property type="protein sequence ID" value="KAJ7569568.1"/>
    <property type="molecule type" value="Genomic_DNA"/>
</dbReference>
<reference evidence="2" key="1">
    <citation type="journal article" date="2024" name="Proc. Natl. Acad. Sci. U.S.A.">
        <title>Extraordinary preservation of gene collinearity over three hundred million years revealed in homosporous lycophytes.</title>
        <authorList>
            <person name="Li C."/>
            <person name="Wickell D."/>
            <person name="Kuo L.Y."/>
            <person name="Chen X."/>
            <person name="Nie B."/>
            <person name="Liao X."/>
            <person name="Peng D."/>
            <person name="Ji J."/>
            <person name="Jenkins J."/>
            <person name="Williams M."/>
            <person name="Shu S."/>
            <person name="Plott C."/>
            <person name="Barry K."/>
            <person name="Rajasekar S."/>
            <person name="Grimwood J."/>
            <person name="Han X."/>
            <person name="Sun S."/>
            <person name="Hou Z."/>
            <person name="He W."/>
            <person name="Dai G."/>
            <person name="Sun C."/>
            <person name="Schmutz J."/>
            <person name="Leebens-Mack J.H."/>
            <person name="Li F.W."/>
            <person name="Wang L."/>
        </authorList>
    </citation>
    <scope>NUCLEOTIDE SEQUENCE [LARGE SCALE GENOMIC DNA]</scope>
    <source>
        <strain evidence="2">cv. PW_Plant_1</strain>
    </source>
</reference>